<dbReference type="SUPFAM" id="SSF51735">
    <property type="entry name" value="NAD(P)-binding Rossmann-fold domains"/>
    <property type="match status" value="1"/>
</dbReference>
<dbReference type="PANTHER" id="PTHR43162">
    <property type="match status" value="1"/>
</dbReference>
<name>A0ABU2L2S6_9ACTN</name>
<keyword evidence="3" id="KW-1185">Reference proteome</keyword>
<dbReference type="Pfam" id="PF13460">
    <property type="entry name" value="NAD_binding_10"/>
    <property type="match status" value="1"/>
</dbReference>
<accession>A0ABU2L2S6</accession>
<comment type="caution">
    <text evidence="2">The sequence shown here is derived from an EMBL/GenBank/DDBJ whole genome shotgun (WGS) entry which is preliminary data.</text>
</comment>
<organism evidence="2 3">
    <name type="scientific">Streptomyces boetiae</name>
    <dbReference type="NCBI Taxonomy" id="3075541"/>
    <lineage>
        <taxon>Bacteria</taxon>
        <taxon>Bacillati</taxon>
        <taxon>Actinomycetota</taxon>
        <taxon>Actinomycetes</taxon>
        <taxon>Kitasatosporales</taxon>
        <taxon>Streptomycetaceae</taxon>
        <taxon>Streptomyces</taxon>
    </lineage>
</organism>
<evidence type="ECO:0000259" key="1">
    <source>
        <dbReference type="Pfam" id="PF13460"/>
    </source>
</evidence>
<dbReference type="PANTHER" id="PTHR43162:SF1">
    <property type="entry name" value="PRESTALK A DIFFERENTIATION PROTEIN A"/>
    <property type="match status" value="1"/>
</dbReference>
<feature type="domain" description="NAD(P)-binding" evidence="1">
    <location>
        <begin position="12"/>
        <end position="150"/>
    </location>
</feature>
<protein>
    <submittedName>
        <fullName evidence="2">NAD(P)-binding oxidoreductase</fullName>
    </submittedName>
</protein>
<dbReference type="EMBL" id="JAVREN010000003">
    <property type="protein sequence ID" value="MDT0305875.1"/>
    <property type="molecule type" value="Genomic_DNA"/>
</dbReference>
<dbReference type="RefSeq" id="WP_311628790.1">
    <property type="nucleotide sequence ID" value="NZ_JAVREN010000003.1"/>
</dbReference>
<dbReference type="Proteomes" id="UP001183388">
    <property type="component" value="Unassembled WGS sequence"/>
</dbReference>
<evidence type="ECO:0000313" key="2">
    <source>
        <dbReference type="EMBL" id="MDT0305875.1"/>
    </source>
</evidence>
<dbReference type="InterPro" id="IPR016040">
    <property type="entry name" value="NAD(P)-bd_dom"/>
</dbReference>
<evidence type="ECO:0000313" key="3">
    <source>
        <dbReference type="Proteomes" id="UP001183388"/>
    </source>
</evidence>
<dbReference type="InterPro" id="IPR051604">
    <property type="entry name" value="Ergot_Alk_Oxidoreductase"/>
</dbReference>
<reference evidence="3" key="1">
    <citation type="submission" date="2023-07" db="EMBL/GenBank/DDBJ databases">
        <title>30 novel species of actinomycetes from the DSMZ collection.</title>
        <authorList>
            <person name="Nouioui I."/>
        </authorList>
    </citation>
    <scope>NUCLEOTIDE SEQUENCE [LARGE SCALE GENOMIC DNA]</scope>
    <source>
        <strain evidence="3">DSM 44917</strain>
    </source>
</reference>
<proteinExistence type="predicted"/>
<sequence length="268" mass="28643">MSAPTAPILLTGGTGTLGRHVLPLLRDAGHAVRVLSRSPHEARDGVEYVAGDLDSGDGIEEAVAGTEVIVHCAGTPRGDEAKARTLTAAALRAGTRHLVNISVVGADRVPVVGRLDRAMFGYFADKLATERVIADSGVPWTTLRAAQFHDLILDMARPLSRLPLVPHFSGMRFQPIEVSEVAARMAELALAPPAGLVPEMAGPQILTMKAMLRTYLTATGRRRPLLPVRLPGSAARAYREGVNLAPDHAVGHRTWEDFLTERVSAPAR</sequence>
<dbReference type="InterPro" id="IPR036291">
    <property type="entry name" value="NAD(P)-bd_dom_sf"/>
</dbReference>
<gene>
    <name evidence="2" type="ORF">RM780_02715</name>
</gene>
<dbReference type="Gene3D" id="3.40.50.720">
    <property type="entry name" value="NAD(P)-binding Rossmann-like Domain"/>
    <property type="match status" value="1"/>
</dbReference>